<accession>A0AAV7VIH2</accession>
<comment type="caution">
    <text evidence="1">The sequence shown here is derived from an EMBL/GenBank/DDBJ whole genome shotgun (WGS) entry which is preliminary data.</text>
</comment>
<evidence type="ECO:0000313" key="2">
    <source>
        <dbReference type="Proteomes" id="UP001066276"/>
    </source>
</evidence>
<dbReference type="AlphaFoldDB" id="A0AAV7VIH2"/>
<sequence>MRGAFLPHHHIRLRSCIKEDLRMWIGFLRDFNGVKMLVEDEDWVWHIQIFSDALDMCLALIMTSLMPNLVFSGRDSVVWRREQMFRRRSYLGSCGK</sequence>
<protein>
    <submittedName>
        <fullName evidence="1">Uncharacterized protein</fullName>
    </submittedName>
</protein>
<organism evidence="1 2">
    <name type="scientific">Pleurodeles waltl</name>
    <name type="common">Iberian ribbed newt</name>
    <dbReference type="NCBI Taxonomy" id="8319"/>
    <lineage>
        <taxon>Eukaryota</taxon>
        <taxon>Metazoa</taxon>
        <taxon>Chordata</taxon>
        <taxon>Craniata</taxon>
        <taxon>Vertebrata</taxon>
        <taxon>Euteleostomi</taxon>
        <taxon>Amphibia</taxon>
        <taxon>Batrachia</taxon>
        <taxon>Caudata</taxon>
        <taxon>Salamandroidea</taxon>
        <taxon>Salamandridae</taxon>
        <taxon>Pleurodelinae</taxon>
        <taxon>Pleurodeles</taxon>
    </lineage>
</organism>
<proteinExistence type="predicted"/>
<evidence type="ECO:0000313" key="1">
    <source>
        <dbReference type="EMBL" id="KAJ1201097.1"/>
    </source>
</evidence>
<gene>
    <name evidence="1" type="ORF">NDU88_004912</name>
</gene>
<dbReference type="EMBL" id="JANPWB010000003">
    <property type="protein sequence ID" value="KAJ1201097.1"/>
    <property type="molecule type" value="Genomic_DNA"/>
</dbReference>
<name>A0AAV7VIH2_PLEWA</name>
<keyword evidence="2" id="KW-1185">Reference proteome</keyword>
<dbReference type="Proteomes" id="UP001066276">
    <property type="component" value="Chromosome 2_1"/>
</dbReference>
<reference evidence="1" key="1">
    <citation type="journal article" date="2022" name="bioRxiv">
        <title>Sequencing and chromosome-scale assembly of the giantPleurodeles waltlgenome.</title>
        <authorList>
            <person name="Brown T."/>
            <person name="Elewa A."/>
            <person name="Iarovenko S."/>
            <person name="Subramanian E."/>
            <person name="Araus A.J."/>
            <person name="Petzold A."/>
            <person name="Susuki M."/>
            <person name="Suzuki K.-i.T."/>
            <person name="Hayashi T."/>
            <person name="Toyoda A."/>
            <person name="Oliveira C."/>
            <person name="Osipova E."/>
            <person name="Leigh N.D."/>
            <person name="Simon A."/>
            <person name="Yun M.H."/>
        </authorList>
    </citation>
    <scope>NUCLEOTIDE SEQUENCE</scope>
    <source>
        <strain evidence="1">20211129_DDA</strain>
        <tissue evidence="1">Liver</tissue>
    </source>
</reference>